<dbReference type="CDD" id="cd06661">
    <property type="entry name" value="GGCT_like"/>
    <property type="match status" value="1"/>
</dbReference>
<proteinExistence type="inferred from homology"/>
<dbReference type="Proteomes" id="UP000195305">
    <property type="component" value="Unassembled WGS sequence"/>
</dbReference>
<dbReference type="InterPro" id="IPR036568">
    <property type="entry name" value="GGCT-like_sf"/>
</dbReference>
<evidence type="ECO:0000256" key="1">
    <source>
        <dbReference type="ARBA" id="ARBA00008861"/>
    </source>
</evidence>
<organism evidence="5 6">
    <name type="scientific">Massilimicrobiota timonensis</name>
    <dbReference type="NCBI Taxonomy" id="1776392"/>
    <lineage>
        <taxon>Bacteria</taxon>
        <taxon>Bacillati</taxon>
        <taxon>Bacillota</taxon>
        <taxon>Erysipelotrichia</taxon>
        <taxon>Erysipelotrichales</taxon>
        <taxon>Erysipelotrichaceae</taxon>
        <taxon>Massilimicrobiota</taxon>
    </lineage>
</organism>
<protein>
    <recommendedName>
        <fullName evidence="3">Gamma-glutamylcyclotransferase family protein</fullName>
    </recommendedName>
</protein>
<gene>
    <name evidence="5" type="ORF">B5E75_10225</name>
</gene>
<evidence type="ECO:0000256" key="2">
    <source>
        <dbReference type="PIRSR" id="PIRSR639126-1"/>
    </source>
</evidence>
<dbReference type="Pfam" id="PF06094">
    <property type="entry name" value="GGACT"/>
    <property type="match status" value="1"/>
</dbReference>
<dbReference type="RefSeq" id="WP_087358912.1">
    <property type="nucleotide sequence ID" value="NZ_AP031415.1"/>
</dbReference>
<evidence type="ECO:0000313" key="6">
    <source>
        <dbReference type="Proteomes" id="UP000195305"/>
    </source>
</evidence>
<accession>A0A1Y4SVP3</accession>
<dbReference type="PANTHER" id="PTHR12510:SF4">
    <property type="entry name" value="GAMMA-GLUTAMYLAMINECYCLOTRANSFERASE"/>
    <property type="match status" value="1"/>
</dbReference>
<feature type="active site" description="Proton acceptor" evidence="2">
    <location>
        <position position="75"/>
    </location>
</feature>
<evidence type="ECO:0000259" key="4">
    <source>
        <dbReference type="Pfam" id="PF06094"/>
    </source>
</evidence>
<evidence type="ECO:0000313" key="5">
    <source>
        <dbReference type="EMBL" id="OUQ33450.1"/>
    </source>
</evidence>
<dbReference type="InterPro" id="IPR013024">
    <property type="entry name" value="GGCT-like"/>
</dbReference>
<dbReference type="InterPro" id="IPR039126">
    <property type="entry name" value="GGACT"/>
</dbReference>
<dbReference type="GO" id="GO:0061929">
    <property type="term" value="F:gamma-glutamylaminecyclotransferase activity"/>
    <property type="evidence" value="ECO:0007669"/>
    <property type="project" value="InterPro"/>
</dbReference>
<dbReference type="Gene3D" id="3.10.490.10">
    <property type="entry name" value="Gamma-glutamyl cyclotransferase-like"/>
    <property type="match status" value="1"/>
</dbReference>
<evidence type="ECO:0000256" key="3">
    <source>
        <dbReference type="RuleBase" id="RU367036"/>
    </source>
</evidence>
<reference evidence="5 6" key="1">
    <citation type="journal article" date="2018" name="BMC Genomics">
        <title>Whole genome sequencing and function prediction of 133 gut anaerobes isolated from chicken caecum in pure cultures.</title>
        <authorList>
            <person name="Medvecky M."/>
            <person name="Cejkova D."/>
            <person name="Polansky O."/>
            <person name="Karasova D."/>
            <person name="Kubasova T."/>
            <person name="Cizek A."/>
            <person name="Rychlik I."/>
        </authorList>
    </citation>
    <scope>NUCLEOTIDE SEQUENCE [LARGE SCALE GENOMIC DNA]</scope>
    <source>
        <strain evidence="5 6">An13</strain>
    </source>
</reference>
<comment type="similarity">
    <text evidence="1 3">Belongs to the gamma-glutamylcyclotransferase family.</text>
</comment>
<dbReference type="AlphaFoldDB" id="A0A1Y4SVP3"/>
<dbReference type="SUPFAM" id="SSF110857">
    <property type="entry name" value="Gamma-glutamyl cyclotransferase-like"/>
    <property type="match status" value="1"/>
</dbReference>
<dbReference type="InterPro" id="IPR009288">
    <property type="entry name" value="AIG2-like_dom"/>
</dbReference>
<comment type="caution">
    <text evidence="5">The sequence shown here is derived from an EMBL/GenBank/DDBJ whole genome shotgun (WGS) entry which is preliminary data.</text>
</comment>
<dbReference type="GO" id="GO:0005829">
    <property type="term" value="C:cytosol"/>
    <property type="evidence" value="ECO:0007669"/>
    <property type="project" value="TreeGrafter"/>
</dbReference>
<sequence length="152" mass="17731">MVRVFVYGTLRKGMYNHDIYLRERSVYCGDGYIKGSLMTIAGVVYPAFLPQGDHLVFGELYDVDEETAQCLDELESYFGEHNQDNEYNKISMDILDQDGQVKDQAYVYIYNMDNPRNVESLGDDIEESDYVLYMQKQKLRNQSVFDDQENVL</sequence>
<name>A0A1Y4SVP3_9FIRM</name>
<dbReference type="PANTHER" id="PTHR12510">
    <property type="entry name" value="TROPONIN C-AKIN-1 PROTEIN"/>
    <property type="match status" value="1"/>
</dbReference>
<dbReference type="OrthoDB" id="8538589at2"/>
<dbReference type="EMBL" id="NFLJ01000030">
    <property type="protein sequence ID" value="OUQ33450.1"/>
    <property type="molecule type" value="Genomic_DNA"/>
</dbReference>
<keyword evidence="6" id="KW-1185">Reference proteome</keyword>
<feature type="domain" description="Gamma-glutamylcyclotransferase AIG2-like" evidence="4">
    <location>
        <begin position="4"/>
        <end position="130"/>
    </location>
</feature>